<feature type="region of interest" description="Disordered" evidence="9">
    <location>
        <begin position="1"/>
        <end position="48"/>
    </location>
</feature>
<dbReference type="HAMAP" id="MF_00061">
    <property type="entry name" value="IspE"/>
    <property type="match status" value="1"/>
</dbReference>
<accession>A0A1Q9CQ06</accession>
<dbReference type="Pfam" id="PF00956">
    <property type="entry name" value="NAP"/>
    <property type="match status" value="1"/>
</dbReference>
<dbReference type="SUPFAM" id="SSF54211">
    <property type="entry name" value="Ribosomal protein S5 domain 2-like"/>
    <property type="match status" value="1"/>
</dbReference>
<evidence type="ECO:0000256" key="5">
    <source>
        <dbReference type="ARBA" id="ARBA00022741"/>
    </source>
</evidence>
<dbReference type="SUPFAM" id="SSF143113">
    <property type="entry name" value="NAP-like"/>
    <property type="match status" value="1"/>
</dbReference>
<dbReference type="PANTHER" id="PTHR43527:SF2">
    <property type="entry name" value="4-DIPHOSPHOCYTIDYL-2-C-METHYL-D-ERYTHRITOL KINASE, CHLOROPLASTIC"/>
    <property type="match status" value="1"/>
</dbReference>
<protein>
    <recommendedName>
        <fullName evidence="3">4-(cytidine 5'-diphospho)-2-C-methyl-D-erythritol kinase</fullName>
        <ecNumber evidence="3">2.7.1.148</ecNumber>
    </recommendedName>
    <alternativeName>
        <fullName evidence="8">4-(cytidine-5'-diphospho)-2-C-methyl-D-erythritol kinase</fullName>
    </alternativeName>
</protein>
<dbReference type="EC" id="2.7.1.148" evidence="3"/>
<comment type="caution">
    <text evidence="13">The sequence shown here is derived from an EMBL/GenBank/DDBJ whole genome shotgun (WGS) entry which is preliminary data.</text>
</comment>
<evidence type="ECO:0000256" key="10">
    <source>
        <dbReference type="SAM" id="Phobius"/>
    </source>
</evidence>
<dbReference type="InterPro" id="IPR037231">
    <property type="entry name" value="NAP-like_sf"/>
</dbReference>
<dbReference type="GO" id="GO:0006334">
    <property type="term" value="P:nucleosome assembly"/>
    <property type="evidence" value="ECO:0007669"/>
    <property type="project" value="InterPro"/>
</dbReference>
<comment type="similarity">
    <text evidence="1">Belongs to the GHMP kinase family. IspE subfamily.</text>
</comment>
<dbReference type="Proteomes" id="UP000186817">
    <property type="component" value="Unassembled WGS sequence"/>
</dbReference>
<keyword evidence="7" id="KW-0067">ATP-binding</keyword>
<feature type="region of interest" description="Disordered" evidence="9">
    <location>
        <begin position="253"/>
        <end position="276"/>
    </location>
</feature>
<evidence type="ECO:0000256" key="1">
    <source>
        <dbReference type="ARBA" id="ARBA00009684"/>
    </source>
</evidence>
<name>A0A1Q9CQ06_SYMMI</name>
<evidence type="ECO:0000259" key="12">
    <source>
        <dbReference type="Pfam" id="PF08544"/>
    </source>
</evidence>
<evidence type="ECO:0000256" key="6">
    <source>
        <dbReference type="ARBA" id="ARBA00022777"/>
    </source>
</evidence>
<dbReference type="Gene3D" id="3.30.1120.90">
    <property type="entry name" value="Nucleosome assembly protein"/>
    <property type="match status" value="1"/>
</dbReference>
<dbReference type="AlphaFoldDB" id="A0A1Q9CQ06"/>
<dbReference type="PANTHER" id="PTHR43527">
    <property type="entry name" value="4-DIPHOSPHOCYTIDYL-2-C-METHYL-D-ERYTHRITOL KINASE, CHLOROPLASTIC"/>
    <property type="match status" value="1"/>
</dbReference>
<organism evidence="13 14">
    <name type="scientific">Symbiodinium microadriaticum</name>
    <name type="common">Dinoflagellate</name>
    <name type="synonym">Zooxanthella microadriatica</name>
    <dbReference type="NCBI Taxonomy" id="2951"/>
    <lineage>
        <taxon>Eukaryota</taxon>
        <taxon>Sar</taxon>
        <taxon>Alveolata</taxon>
        <taxon>Dinophyceae</taxon>
        <taxon>Suessiales</taxon>
        <taxon>Symbiodiniaceae</taxon>
        <taxon>Symbiodinium</taxon>
    </lineage>
</organism>
<keyword evidence="5" id="KW-0547">Nucleotide-binding</keyword>
<feature type="transmembrane region" description="Helical" evidence="10">
    <location>
        <begin position="334"/>
        <end position="354"/>
    </location>
</feature>
<dbReference type="GO" id="GO:0050515">
    <property type="term" value="F:4-(cytidine 5'-diphospho)-2-C-methyl-D-erythritol kinase activity"/>
    <property type="evidence" value="ECO:0007669"/>
    <property type="project" value="UniProtKB-EC"/>
</dbReference>
<dbReference type="InterPro" id="IPR020568">
    <property type="entry name" value="Ribosomal_Su5_D2-typ_SF"/>
</dbReference>
<dbReference type="InterPro" id="IPR006204">
    <property type="entry name" value="GHMP_kinase_N_dom"/>
</dbReference>
<dbReference type="InterPro" id="IPR014721">
    <property type="entry name" value="Ribsml_uS5_D2-typ_fold_subgr"/>
</dbReference>
<evidence type="ECO:0000313" key="13">
    <source>
        <dbReference type="EMBL" id="OLP85018.1"/>
    </source>
</evidence>
<keyword evidence="14" id="KW-1185">Reference proteome</keyword>
<dbReference type="Pfam" id="PF08544">
    <property type="entry name" value="GHMP_kinases_C"/>
    <property type="match status" value="1"/>
</dbReference>
<feature type="compositionally biased region" description="Acidic residues" evidence="9">
    <location>
        <begin position="254"/>
        <end position="276"/>
    </location>
</feature>
<dbReference type="InterPro" id="IPR004424">
    <property type="entry name" value="IspE"/>
</dbReference>
<dbReference type="GO" id="GO:0005634">
    <property type="term" value="C:nucleus"/>
    <property type="evidence" value="ECO:0007669"/>
    <property type="project" value="InterPro"/>
</dbReference>
<dbReference type="InterPro" id="IPR002164">
    <property type="entry name" value="NAP_family"/>
</dbReference>
<evidence type="ECO:0000256" key="2">
    <source>
        <dbReference type="ARBA" id="ARBA00009947"/>
    </source>
</evidence>
<evidence type="ECO:0000256" key="3">
    <source>
        <dbReference type="ARBA" id="ARBA00012052"/>
    </source>
</evidence>
<dbReference type="Gene3D" id="3.30.70.890">
    <property type="entry name" value="GHMP kinase, C-terminal domain"/>
    <property type="match status" value="1"/>
</dbReference>
<sequence>MMAFTKLTVSSAGDCNGDGRTSTRPAGQKAGQKGKGAKGGKKRPQATVEERNVVHEAADFLIQQNLKATPSAIHILLAVLKKPHVLDNVVSAILGWPRRKLGYTTWKRFESEGSFRATAADKQDPDHGELCFAHMGYWPRMFGKVLDGSKIVEFAGQDVTMGKPAKGGKKKKSHKEKLLEPRKSFFRDFFRSLQDEDELPEDVDTQQLCMQMGDDEMEQEEMVEALLENAYDCGMALRTQIIPFAVRWYTGEAAPDDEYDDEEEEEEEEDEDVELEEEIMGRIGRLPRLAFTCSFAVILATVSKDAFSVLAPRTTPCAWERDSSDRKQGSKSTLASGVGVAVFGLSAIASGVFIPKSRACLRASDSVELFSPAKVNLFLRIIRRRPDGYHDLASLFHTVAFGDKLVLEALPDNAEQDRLECNLPGVPVDDSNLVIRALKLFREKSGIRRFFGVTLEKEIPAQAGMGGGSSNAATAFFGANQLCGCPATPEDLISWGDDPVIGSDATFFLSEGTAYCTGRGEIVTPMDGLPIKDGLSVYLVKPNYGLSTGKVFQAMDLSALSTTDPEELLQTFKDKGTSHSSWVNDLEKPAFKVSPELRDLKKYLAEEWDFEAVLMSGSGSTIFCLGDPKGGAKAFEVATKNQFDIEGIWQTEFMRRPSPTEWYTKV</sequence>
<feature type="compositionally biased region" description="Basic residues" evidence="9">
    <location>
        <begin position="35"/>
        <end position="44"/>
    </location>
</feature>
<feature type="compositionally biased region" description="Polar residues" evidence="9">
    <location>
        <begin position="7"/>
        <end position="25"/>
    </location>
</feature>
<evidence type="ECO:0000256" key="8">
    <source>
        <dbReference type="ARBA" id="ARBA00032554"/>
    </source>
</evidence>
<evidence type="ECO:0000256" key="4">
    <source>
        <dbReference type="ARBA" id="ARBA00022679"/>
    </source>
</evidence>
<keyword evidence="10" id="KW-0812">Transmembrane</keyword>
<dbReference type="Pfam" id="PF00288">
    <property type="entry name" value="GHMP_kinases_N"/>
    <property type="match status" value="1"/>
</dbReference>
<dbReference type="GO" id="GO:0016114">
    <property type="term" value="P:terpenoid biosynthetic process"/>
    <property type="evidence" value="ECO:0007669"/>
    <property type="project" value="InterPro"/>
</dbReference>
<gene>
    <name evidence="13" type="primary">ISPE</name>
    <name evidence="13" type="ORF">AK812_SmicGene34029</name>
</gene>
<dbReference type="NCBIfam" id="TIGR00154">
    <property type="entry name" value="ispE"/>
    <property type="match status" value="1"/>
</dbReference>
<dbReference type="OrthoDB" id="3191556at2759"/>
<dbReference type="SUPFAM" id="SSF55060">
    <property type="entry name" value="GHMP Kinase, C-terminal domain"/>
    <property type="match status" value="1"/>
</dbReference>
<dbReference type="InterPro" id="IPR013750">
    <property type="entry name" value="GHMP_kinase_C_dom"/>
</dbReference>
<evidence type="ECO:0000313" key="14">
    <source>
        <dbReference type="Proteomes" id="UP000186817"/>
    </source>
</evidence>
<dbReference type="Gene3D" id="3.30.230.10">
    <property type="match status" value="1"/>
</dbReference>
<evidence type="ECO:0000259" key="11">
    <source>
        <dbReference type="Pfam" id="PF00288"/>
    </source>
</evidence>
<keyword evidence="10" id="KW-1133">Transmembrane helix</keyword>
<comment type="similarity">
    <text evidence="2">Belongs to the nucleosome assembly protein (NAP) family.</text>
</comment>
<reference evidence="13 14" key="1">
    <citation type="submission" date="2016-02" db="EMBL/GenBank/DDBJ databases">
        <title>Genome analysis of coral dinoflagellate symbionts highlights evolutionary adaptations to a symbiotic lifestyle.</title>
        <authorList>
            <person name="Aranda M."/>
            <person name="Li Y."/>
            <person name="Liew Y.J."/>
            <person name="Baumgarten S."/>
            <person name="Simakov O."/>
            <person name="Wilson M."/>
            <person name="Piel J."/>
            <person name="Ashoor H."/>
            <person name="Bougouffa S."/>
            <person name="Bajic V.B."/>
            <person name="Ryu T."/>
            <person name="Ravasi T."/>
            <person name="Bayer T."/>
            <person name="Micklem G."/>
            <person name="Kim H."/>
            <person name="Bhak J."/>
            <person name="Lajeunesse T.C."/>
            <person name="Voolstra C.R."/>
        </authorList>
    </citation>
    <scope>NUCLEOTIDE SEQUENCE [LARGE SCALE GENOMIC DNA]</scope>
    <source>
        <strain evidence="13 14">CCMP2467</strain>
    </source>
</reference>
<dbReference type="EMBL" id="LSRX01000999">
    <property type="protein sequence ID" value="OLP85018.1"/>
    <property type="molecule type" value="Genomic_DNA"/>
</dbReference>
<feature type="domain" description="GHMP kinase N-terminal" evidence="11">
    <location>
        <begin position="432"/>
        <end position="496"/>
    </location>
</feature>
<keyword evidence="10" id="KW-0472">Membrane</keyword>
<feature type="domain" description="GHMP kinase C-terminal" evidence="12">
    <location>
        <begin position="579"/>
        <end position="636"/>
    </location>
</feature>
<keyword evidence="4" id="KW-0808">Transferase</keyword>
<evidence type="ECO:0000256" key="9">
    <source>
        <dbReference type="SAM" id="MobiDB-lite"/>
    </source>
</evidence>
<dbReference type="GO" id="GO:0005524">
    <property type="term" value="F:ATP binding"/>
    <property type="evidence" value="ECO:0007669"/>
    <property type="project" value="UniProtKB-KW"/>
</dbReference>
<proteinExistence type="inferred from homology"/>
<dbReference type="InterPro" id="IPR036554">
    <property type="entry name" value="GHMP_kinase_C_sf"/>
</dbReference>
<keyword evidence="6 13" id="KW-0418">Kinase</keyword>
<evidence type="ECO:0000256" key="7">
    <source>
        <dbReference type="ARBA" id="ARBA00022840"/>
    </source>
</evidence>